<proteinExistence type="predicted"/>
<dbReference type="Proteomes" id="UP001064048">
    <property type="component" value="Chromosome 6"/>
</dbReference>
<evidence type="ECO:0000313" key="1">
    <source>
        <dbReference type="EMBL" id="KAI8436082.1"/>
    </source>
</evidence>
<protein>
    <submittedName>
        <fullName evidence="1">Uncharacterized protein</fullName>
    </submittedName>
</protein>
<comment type="caution">
    <text evidence="1">The sequence shown here is derived from an EMBL/GenBank/DDBJ whole genome shotgun (WGS) entry which is preliminary data.</text>
</comment>
<organism evidence="1 2">
    <name type="scientific">Choristoneura fumiferana</name>
    <name type="common">Spruce budworm moth</name>
    <name type="synonym">Archips fumiferana</name>
    <dbReference type="NCBI Taxonomy" id="7141"/>
    <lineage>
        <taxon>Eukaryota</taxon>
        <taxon>Metazoa</taxon>
        <taxon>Ecdysozoa</taxon>
        <taxon>Arthropoda</taxon>
        <taxon>Hexapoda</taxon>
        <taxon>Insecta</taxon>
        <taxon>Pterygota</taxon>
        <taxon>Neoptera</taxon>
        <taxon>Endopterygota</taxon>
        <taxon>Lepidoptera</taxon>
        <taxon>Glossata</taxon>
        <taxon>Ditrysia</taxon>
        <taxon>Tortricoidea</taxon>
        <taxon>Tortricidae</taxon>
        <taxon>Tortricinae</taxon>
        <taxon>Choristoneura</taxon>
    </lineage>
</organism>
<evidence type="ECO:0000313" key="2">
    <source>
        <dbReference type="Proteomes" id="UP001064048"/>
    </source>
</evidence>
<keyword evidence="2" id="KW-1185">Reference proteome</keyword>
<name>A0ACC0KJ12_CHOFU</name>
<sequence>MAIHNDYRSALRRHRVTFERDATYILGMSRQLLNIASSSYRWQAVVHCGVLWPLVTIGHLPANDADDDDDVERDFVLAGGASARAGAVVLVVAGGAGVSARVAGKVGGYSNKMSGKSTSGINEEIIWISISMAIAIAEFARHALADSLADLEFPPYTLYPQYSPDGKEYFYNFHRFSYLRNSFKLPPKDYPIKDSEEVYINA</sequence>
<accession>A0ACC0KJ12</accession>
<dbReference type="EMBL" id="CM046106">
    <property type="protein sequence ID" value="KAI8436082.1"/>
    <property type="molecule type" value="Genomic_DNA"/>
</dbReference>
<gene>
    <name evidence="1" type="ORF">MSG28_004193</name>
</gene>
<reference evidence="1 2" key="1">
    <citation type="journal article" date="2022" name="Genome Biol. Evol.">
        <title>The Spruce Budworm Genome: Reconstructing the Evolutionary History of Antifreeze Proteins.</title>
        <authorList>
            <person name="Beliveau C."/>
            <person name="Gagne P."/>
            <person name="Picq S."/>
            <person name="Vernygora O."/>
            <person name="Keeling C.I."/>
            <person name="Pinkney K."/>
            <person name="Doucet D."/>
            <person name="Wen F."/>
            <person name="Johnston J.S."/>
            <person name="Maaroufi H."/>
            <person name="Boyle B."/>
            <person name="Laroche J."/>
            <person name="Dewar K."/>
            <person name="Juretic N."/>
            <person name="Blackburn G."/>
            <person name="Nisole A."/>
            <person name="Brunet B."/>
            <person name="Brandao M."/>
            <person name="Lumley L."/>
            <person name="Duan J."/>
            <person name="Quan G."/>
            <person name="Lucarotti C.J."/>
            <person name="Roe A.D."/>
            <person name="Sperling F.A.H."/>
            <person name="Levesque R.C."/>
            <person name="Cusson M."/>
        </authorList>
    </citation>
    <scope>NUCLEOTIDE SEQUENCE [LARGE SCALE GENOMIC DNA]</scope>
    <source>
        <strain evidence="1">Glfc:IPQL:Cfum</strain>
    </source>
</reference>